<dbReference type="RefSeq" id="WP_073156848.1">
    <property type="nucleotide sequence ID" value="NZ_FQVL01000013.1"/>
</dbReference>
<dbReference type="Proteomes" id="UP000184476">
    <property type="component" value="Unassembled WGS sequence"/>
</dbReference>
<dbReference type="PANTHER" id="PTHR21621:SF0">
    <property type="entry name" value="BETA-CITRYLGLUTAMATE SYNTHASE B-RELATED"/>
    <property type="match status" value="1"/>
</dbReference>
<dbReference type="STRING" id="112248.SAMN05444392_1139"/>
<dbReference type="GO" id="GO:0005737">
    <property type="term" value="C:cytoplasm"/>
    <property type="evidence" value="ECO:0007669"/>
    <property type="project" value="TreeGrafter"/>
</dbReference>
<dbReference type="EMBL" id="FQVL01000013">
    <property type="protein sequence ID" value="SHF27547.1"/>
    <property type="molecule type" value="Genomic_DNA"/>
</dbReference>
<dbReference type="Pfam" id="PF14398">
    <property type="entry name" value="ATPgrasp_YheCD"/>
    <property type="match status" value="1"/>
</dbReference>
<evidence type="ECO:0000313" key="2">
    <source>
        <dbReference type="Proteomes" id="UP000184476"/>
    </source>
</evidence>
<gene>
    <name evidence="1" type="ORF">SAMN05444392_1139</name>
</gene>
<protein>
    <submittedName>
        <fullName evidence="1">YheC/D like ATP-grasp</fullName>
    </submittedName>
</protein>
<dbReference type="GO" id="GO:0009432">
    <property type="term" value="P:SOS response"/>
    <property type="evidence" value="ECO:0007669"/>
    <property type="project" value="TreeGrafter"/>
</dbReference>
<dbReference type="SUPFAM" id="SSF56059">
    <property type="entry name" value="Glutathione synthetase ATP-binding domain-like"/>
    <property type="match status" value="1"/>
</dbReference>
<accession>A0A1M5ABS9</accession>
<evidence type="ECO:0000313" key="1">
    <source>
        <dbReference type="EMBL" id="SHF27547.1"/>
    </source>
</evidence>
<sequence length="347" mass="40294">MTVIGMLHYRADPRKVFKSYVFAATAKSEGVGFFYFTPGKVNIQEKRIKGKVLKNGEWVDMDMPFPDVIYNAGSPMTEKADEIHDHLSKHIPFTSHSIGDKISVYQRLKKGKKFAQYLIPTNVINNNAEFFEYTSRYSRVILKPTSGHKGMGVLFVEKIRNRYLLIDQDRNLELDRKEIDVFLSRQFSNQEYLIQPYIECKTKKGNAYDFRLHVQKNGRGEWVNSAVYVKIADSGSMITNLNSGGHTMYLDLFLKNQFGEYYFNVKRYLQRFSIALARHMDQLYDESLDELGIDVGLDSNQKIWIYEVNWRPGVAPAFNLEVDIPRNTIQYAIFLAKKQKSDTKIKI</sequence>
<dbReference type="AlphaFoldDB" id="A0A1M5ABS9"/>
<organism evidence="1 2">
    <name type="scientific">Seinonella peptonophila</name>
    <dbReference type="NCBI Taxonomy" id="112248"/>
    <lineage>
        <taxon>Bacteria</taxon>
        <taxon>Bacillati</taxon>
        <taxon>Bacillota</taxon>
        <taxon>Bacilli</taxon>
        <taxon>Bacillales</taxon>
        <taxon>Thermoactinomycetaceae</taxon>
        <taxon>Seinonella</taxon>
    </lineage>
</organism>
<dbReference type="InterPro" id="IPR026838">
    <property type="entry name" value="YheC/D"/>
</dbReference>
<dbReference type="GO" id="GO:0018169">
    <property type="term" value="F:ribosomal S6-glutamic acid ligase activity"/>
    <property type="evidence" value="ECO:0007669"/>
    <property type="project" value="TreeGrafter"/>
</dbReference>
<keyword evidence="2" id="KW-1185">Reference proteome</keyword>
<dbReference type="Gene3D" id="3.30.470.20">
    <property type="entry name" value="ATP-grasp fold, B domain"/>
    <property type="match status" value="1"/>
</dbReference>
<reference evidence="1 2" key="1">
    <citation type="submission" date="2016-11" db="EMBL/GenBank/DDBJ databases">
        <authorList>
            <person name="Jaros S."/>
            <person name="Januszkiewicz K."/>
            <person name="Wedrychowicz H."/>
        </authorList>
    </citation>
    <scope>NUCLEOTIDE SEQUENCE [LARGE SCALE GENOMIC DNA]</scope>
    <source>
        <strain evidence="1 2">DSM 44666</strain>
    </source>
</reference>
<proteinExistence type="predicted"/>
<name>A0A1M5ABS9_9BACL</name>
<dbReference type="PANTHER" id="PTHR21621">
    <property type="entry name" value="RIBOSOMAL PROTEIN S6 MODIFICATION PROTEIN"/>
    <property type="match status" value="1"/>
</dbReference>
<dbReference type="OrthoDB" id="7869153at2"/>